<keyword evidence="3" id="KW-1185">Reference proteome</keyword>
<sequence>MADLFAVSETIAAKEQAVGFGSLTPAEQTFHAVWWFEAELNNGGFDQFFFNSAGDLTSNTIEALELIGASACAAIVRRACALFPRSVPSQDRDTRQGELETITDANEDAFEKLDAEFYAYPEDIAGLLTAYWDSHGG</sequence>
<evidence type="ECO:0000313" key="3">
    <source>
        <dbReference type="Proteomes" id="UP001500840"/>
    </source>
</evidence>
<name>A0ABP8N8C0_9BACT</name>
<evidence type="ECO:0000259" key="1">
    <source>
        <dbReference type="Pfam" id="PF14300"/>
    </source>
</evidence>
<feature type="domain" description="DNA mimic protein DMP19 C-terminal" evidence="1">
    <location>
        <begin position="22"/>
        <end position="135"/>
    </location>
</feature>
<dbReference type="Proteomes" id="UP001500840">
    <property type="component" value="Unassembled WGS sequence"/>
</dbReference>
<organism evidence="2 3">
    <name type="scientific">Novipirellula rosea</name>
    <dbReference type="NCBI Taxonomy" id="1031540"/>
    <lineage>
        <taxon>Bacteria</taxon>
        <taxon>Pseudomonadati</taxon>
        <taxon>Planctomycetota</taxon>
        <taxon>Planctomycetia</taxon>
        <taxon>Pirellulales</taxon>
        <taxon>Pirellulaceae</taxon>
        <taxon>Novipirellula</taxon>
    </lineage>
</organism>
<evidence type="ECO:0000313" key="2">
    <source>
        <dbReference type="EMBL" id="GAA4463086.1"/>
    </source>
</evidence>
<dbReference type="EMBL" id="BAABGA010000064">
    <property type="protein sequence ID" value="GAA4463086.1"/>
    <property type="molecule type" value="Genomic_DNA"/>
</dbReference>
<comment type="caution">
    <text evidence="2">The sequence shown here is derived from an EMBL/GenBank/DDBJ whole genome shotgun (WGS) entry which is preliminary data.</text>
</comment>
<dbReference type="InterPro" id="IPR025402">
    <property type="entry name" value="DMP19_C"/>
</dbReference>
<protein>
    <submittedName>
        <fullName evidence="2">DMP19 family protein</fullName>
    </submittedName>
</protein>
<proteinExistence type="predicted"/>
<dbReference type="RefSeq" id="WP_345326135.1">
    <property type="nucleotide sequence ID" value="NZ_BAABGA010000064.1"/>
</dbReference>
<dbReference type="Pfam" id="PF14300">
    <property type="entry name" value="DMP19"/>
    <property type="match status" value="1"/>
</dbReference>
<dbReference type="Gene3D" id="1.20.1420.60">
    <property type="match status" value="1"/>
</dbReference>
<accession>A0ABP8N8C0</accession>
<reference evidence="3" key="1">
    <citation type="journal article" date="2019" name="Int. J. Syst. Evol. Microbiol.">
        <title>The Global Catalogue of Microorganisms (GCM) 10K type strain sequencing project: providing services to taxonomists for standard genome sequencing and annotation.</title>
        <authorList>
            <consortium name="The Broad Institute Genomics Platform"/>
            <consortium name="The Broad Institute Genome Sequencing Center for Infectious Disease"/>
            <person name="Wu L."/>
            <person name="Ma J."/>
        </authorList>
    </citation>
    <scope>NUCLEOTIDE SEQUENCE [LARGE SCALE GENOMIC DNA]</scope>
    <source>
        <strain evidence="3">JCM 17759</strain>
    </source>
</reference>
<gene>
    <name evidence="2" type="ORF">GCM10023156_47780</name>
</gene>